<evidence type="ECO:0000313" key="1">
    <source>
        <dbReference type="EMBL" id="KAJ1677646.1"/>
    </source>
</evidence>
<feature type="non-terminal residue" evidence="1">
    <location>
        <position position="84"/>
    </location>
</feature>
<evidence type="ECO:0000313" key="2">
    <source>
        <dbReference type="Proteomes" id="UP001145114"/>
    </source>
</evidence>
<dbReference type="EMBL" id="JAMZIH010002133">
    <property type="protein sequence ID" value="KAJ1677646.1"/>
    <property type="molecule type" value="Genomic_DNA"/>
</dbReference>
<sequence>MRELYEDYKRELSELTFNSGPKIFSLTSIAKENMTSARAVTAALVEHIRSASTQCKLPAVYLLDSICKNVGCEYLRQLEPQIHS</sequence>
<protein>
    <submittedName>
        <fullName evidence="1">Uncharacterized protein</fullName>
    </submittedName>
</protein>
<organism evidence="1 2">
    <name type="scientific">Spiromyces aspiralis</name>
    <dbReference type="NCBI Taxonomy" id="68401"/>
    <lineage>
        <taxon>Eukaryota</taxon>
        <taxon>Fungi</taxon>
        <taxon>Fungi incertae sedis</taxon>
        <taxon>Zoopagomycota</taxon>
        <taxon>Kickxellomycotina</taxon>
        <taxon>Kickxellomycetes</taxon>
        <taxon>Kickxellales</taxon>
        <taxon>Kickxellaceae</taxon>
        <taxon>Spiromyces</taxon>
    </lineage>
</organism>
<gene>
    <name evidence="1" type="ORF">EV182_005730</name>
</gene>
<name>A0ACC1HMV9_9FUNG</name>
<accession>A0ACC1HMV9</accession>
<keyword evidence="2" id="KW-1185">Reference proteome</keyword>
<dbReference type="Proteomes" id="UP001145114">
    <property type="component" value="Unassembled WGS sequence"/>
</dbReference>
<comment type="caution">
    <text evidence="1">The sequence shown here is derived from an EMBL/GenBank/DDBJ whole genome shotgun (WGS) entry which is preliminary data.</text>
</comment>
<reference evidence="1" key="1">
    <citation type="submission" date="2022-06" db="EMBL/GenBank/DDBJ databases">
        <title>Phylogenomic reconstructions and comparative analyses of Kickxellomycotina fungi.</title>
        <authorList>
            <person name="Reynolds N.K."/>
            <person name="Stajich J.E."/>
            <person name="Barry K."/>
            <person name="Grigoriev I.V."/>
            <person name="Crous P."/>
            <person name="Smith M.E."/>
        </authorList>
    </citation>
    <scope>NUCLEOTIDE SEQUENCE</scope>
    <source>
        <strain evidence="1">RSA 2271</strain>
    </source>
</reference>
<proteinExistence type="predicted"/>